<dbReference type="Pfam" id="PF07883">
    <property type="entry name" value="Cupin_2"/>
    <property type="match status" value="1"/>
</dbReference>
<sequence length="162" mass="17851">MHSRLNERLKVISSVKAPVAFMMPEAIGKLVVRSSAISGYLPITPSYATDEVGIDSIKVLMATDQLITFESFRSKGAIDTAHSHPDHHSVVYQKQGRVKMKIGSESFTVEQGDTYFHPLGVVHQHEALEDSVRIETKVFPDGNAIASWNKLVGMELKANESS</sequence>
<proteinExistence type="predicted"/>
<dbReference type="AlphaFoldDB" id="A0A382IJ02"/>
<dbReference type="SUPFAM" id="SSF51182">
    <property type="entry name" value="RmlC-like cupins"/>
    <property type="match status" value="1"/>
</dbReference>
<reference evidence="2" key="1">
    <citation type="submission" date="2018-05" db="EMBL/GenBank/DDBJ databases">
        <authorList>
            <person name="Lanie J.A."/>
            <person name="Ng W.-L."/>
            <person name="Kazmierczak K.M."/>
            <person name="Andrzejewski T.M."/>
            <person name="Davidsen T.M."/>
            <person name="Wayne K.J."/>
            <person name="Tettelin H."/>
            <person name="Glass J.I."/>
            <person name="Rusch D."/>
            <person name="Podicherti R."/>
            <person name="Tsui H.-C.T."/>
            <person name="Winkler M.E."/>
        </authorList>
    </citation>
    <scope>NUCLEOTIDE SEQUENCE</scope>
</reference>
<accession>A0A382IJ02</accession>
<dbReference type="InterPro" id="IPR011051">
    <property type="entry name" value="RmlC_Cupin_sf"/>
</dbReference>
<dbReference type="EMBL" id="UINC01067655">
    <property type="protein sequence ID" value="SVB99528.1"/>
    <property type="molecule type" value="Genomic_DNA"/>
</dbReference>
<feature type="domain" description="Cupin type-2" evidence="1">
    <location>
        <begin position="75"/>
        <end position="130"/>
    </location>
</feature>
<dbReference type="Gene3D" id="2.60.120.10">
    <property type="entry name" value="Jelly Rolls"/>
    <property type="match status" value="1"/>
</dbReference>
<dbReference type="InterPro" id="IPR013096">
    <property type="entry name" value="Cupin_2"/>
</dbReference>
<evidence type="ECO:0000313" key="2">
    <source>
        <dbReference type="EMBL" id="SVB99528.1"/>
    </source>
</evidence>
<gene>
    <name evidence="2" type="ORF">METZ01_LOCUS252382</name>
</gene>
<name>A0A382IJ02_9ZZZZ</name>
<dbReference type="InterPro" id="IPR014710">
    <property type="entry name" value="RmlC-like_jellyroll"/>
</dbReference>
<protein>
    <recommendedName>
        <fullName evidence="1">Cupin type-2 domain-containing protein</fullName>
    </recommendedName>
</protein>
<evidence type="ECO:0000259" key="1">
    <source>
        <dbReference type="Pfam" id="PF07883"/>
    </source>
</evidence>
<organism evidence="2">
    <name type="scientific">marine metagenome</name>
    <dbReference type="NCBI Taxonomy" id="408172"/>
    <lineage>
        <taxon>unclassified sequences</taxon>
        <taxon>metagenomes</taxon>
        <taxon>ecological metagenomes</taxon>
    </lineage>
</organism>